<accession>A0AA35X2U7</accession>
<dbReference type="InterPro" id="IPR003959">
    <property type="entry name" value="ATPase_AAA_core"/>
</dbReference>
<dbReference type="InterPro" id="IPR027417">
    <property type="entry name" value="P-loop_NTPase"/>
</dbReference>
<dbReference type="PANTHER" id="PTHR11638">
    <property type="entry name" value="ATP-DEPENDENT CLP PROTEASE"/>
    <property type="match status" value="1"/>
</dbReference>
<dbReference type="Proteomes" id="UP001174909">
    <property type="component" value="Unassembled WGS sequence"/>
</dbReference>
<dbReference type="FunFam" id="1.10.8.60:FF:000017">
    <property type="entry name" value="ATP-dependent chaperone ClpB"/>
    <property type="match status" value="1"/>
</dbReference>
<dbReference type="GO" id="GO:0034605">
    <property type="term" value="P:cellular response to heat"/>
    <property type="evidence" value="ECO:0007669"/>
    <property type="project" value="TreeGrafter"/>
</dbReference>
<evidence type="ECO:0000256" key="3">
    <source>
        <dbReference type="SAM" id="MobiDB-lite"/>
    </source>
</evidence>
<dbReference type="InterPro" id="IPR050130">
    <property type="entry name" value="ClpA_ClpB"/>
</dbReference>
<evidence type="ECO:0000313" key="5">
    <source>
        <dbReference type="EMBL" id="CAI8043283.1"/>
    </source>
</evidence>
<keyword evidence="1" id="KW-0547">Nucleotide-binding</keyword>
<evidence type="ECO:0000256" key="2">
    <source>
        <dbReference type="ARBA" id="ARBA00022840"/>
    </source>
</evidence>
<dbReference type="GO" id="GO:0016887">
    <property type="term" value="F:ATP hydrolysis activity"/>
    <property type="evidence" value="ECO:0007669"/>
    <property type="project" value="InterPro"/>
</dbReference>
<dbReference type="SMART" id="SM01086">
    <property type="entry name" value="ClpB_D2-small"/>
    <property type="match status" value="1"/>
</dbReference>
<dbReference type="SUPFAM" id="SSF52540">
    <property type="entry name" value="P-loop containing nucleoside triphosphate hydrolases"/>
    <property type="match status" value="1"/>
</dbReference>
<dbReference type="EMBL" id="CASHTH010003315">
    <property type="protein sequence ID" value="CAI8043283.1"/>
    <property type="molecule type" value="Genomic_DNA"/>
</dbReference>
<comment type="caution">
    <text evidence="5">The sequence shown here is derived from an EMBL/GenBank/DDBJ whole genome shotgun (WGS) entry which is preliminary data.</text>
</comment>
<keyword evidence="6" id="KW-1185">Reference proteome</keyword>
<dbReference type="GO" id="GO:0005524">
    <property type="term" value="F:ATP binding"/>
    <property type="evidence" value="ECO:0007669"/>
    <property type="project" value="UniProtKB-KW"/>
</dbReference>
<dbReference type="Gene3D" id="1.10.8.60">
    <property type="match status" value="1"/>
</dbReference>
<sequence>MFDEIEKAHPDVFNLLLQILEDGRLTDGQGRTVDFRNTVIIMTSNLGTGDLSQRPFGLSPTADREQEAGKVTPELSRSVQDALQRAFRPELLNRIDETIVFHPLSRAQIGEIVGLMVAEVQKRLAERDITCELTEAACDWLVKEGFNVSYGARPLRRAIQRHLENQLSRGVLSGEFKEGDHIIADVNEAGDGLELRVQAGVAPEREEELAGVV</sequence>
<gene>
    <name evidence="5" type="ORF">GBAR_LOCUS24020</name>
</gene>
<dbReference type="AlphaFoldDB" id="A0AA35X2U7"/>
<evidence type="ECO:0000313" key="6">
    <source>
        <dbReference type="Proteomes" id="UP001174909"/>
    </source>
</evidence>
<feature type="region of interest" description="Disordered" evidence="3">
    <location>
        <begin position="51"/>
        <end position="75"/>
    </location>
</feature>
<organism evidence="5 6">
    <name type="scientific">Geodia barretti</name>
    <name type="common">Barrett's horny sponge</name>
    <dbReference type="NCBI Taxonomy" id="519541"/>
    <lineage>
        <taxon>Eukaryota</taxon>
        <taxon>Metazoa</taxon>
        <taxon>Porifera</taxon>
        <taxon>Demospongiae</taxon>
        <taxon>Heteroscleromorpha</taxon>
        <taxon>Tetractinellida</taxon>
        <taxon>Astrophorina</taxon>
        <taxon>Geodiidae</taxon>
        <taxon>Geodia</taxon>
    </lineage>
</organism>
<dbReference type="Pfam" id="PF07724">
    <property type="entry name" value="AAA_2"/>
    <property type="match status" value="1"/>
</dbReference>
<keyword evidence="2" id="KW-0067">ATP-binding</keyword>
<proteinExistence type="predicted"/>
<dbReference type="Pfam" id="PF10431">
    <property type="entry name" value="ClpB_D2-small"/>
    <property type="match status" value="1"/>
</dbReference>
<feature type="domain" description="Clp ATPase C-terminal" evidence="4">
    <location>
        <begin position="104"/>
        <end position="195"/>
    </location>
</feature>
<reference evidence="5" key="1">
    <citation type="submission" date="2023-03" db="EMBL/GenBank/DDBJ databases">
        <authorList>
            <person name="Steffen K."/>
            <person name="Cardenas P."/>
        </authorList>
    </citation>
    <scope>NUCLEOTIDE SEQUENCE</scope>
</reference>
<dbReference type="InterPro" id="IPR019489">
    <property type="entry name" value="Clp_ATPase_C"/>
</dbReference>
<dbReference type="PRINTS" id="PR00300">
    <property type="entry name" value="CLPPROTEASEA"/>
</dbReference>
<name>A0AA35X2U7_GEOBA</name>
<dbReference type="InterPro" id="IPR001270">
    <property type="entry name" value="ClpA/B"/>
</dbReference>
<dbReference type="GO" id="GO:0005737">
    <property type="term" value="C:cytoplasm"/>
    <property type="evidence" value="ECO:0007669"/>
    <property type="project" value="TreeGrafter"/>
</dbReference>
<protein>
    <submittedName>
        <fullName evidence="5">Negative regulator of genetic competence ClpC/MecB</fullName>
    </submittedName>
</protein>
<dbReference type="PANTHER" id="PTHR11638:SF18">
    <property type="entry name" value="HEAT SHOCK PROTEIN 104"/>
    <property type="match status" value="1"/>
</dbReference>
<evidence type="ECO:0000259" key="4">
    <source>
        <dbReference type="SMART" id="SM01086"/>
    </source>
</evidence>
<evidence type="ECO:0000256" key="1">
    <source>
        <dbReference type="ARBA" id="ARBA00022741"/>
    </source>
</evidence>
<dbReference type="Gene3D" id="3.40.50.300">
    <property type="entry name" value="P-loop containing nucleotide triphosphate hydrolases"/>
    <property type="match status" value="1"/>
</dbReference>